<keyword evidence="1" id="KW-0472">Membrane</keyword>
<keyword evidence="1" id="KW-0812">Transmembrane</keyword>
<feature type="transmembrane region" description="Helical" evidence="1">
    <location>
        <begin position="199"/>
        <end position="217"/>
    </location>
</feature>
<dbReference type="EMBL" id="JAEFBJ010000011">
    <property type="protein sequence ID" value="KAG7557053.1"/>
    <property type="molecule type" value="Genomic_DNA"/>
</dbReference>
<dbReference type="OrthoDB" id="1108285at2759"/>
<feature type="transmembrane region" description="Helical" evidence="1">
    <location>
        <begin position="169"/>
        <end position="192"/>
    </location>
</feature>
<evidence type="ECO:0000313" key="2">
    <source>
        <dbReference type="EMBL" id="KAG7557053.1"/>
    </source>
</evidence>
<organism evidence="2 3">
    <name type="scientific">Arabidopsis suecica</name>
    <name type="common">Swedish thale-cress</name>
    <name type="synonym">Cardaminopsis suecica</name>
    <dbReference type="NCBI Taxonomy" id="45249"/>
    <lineage>
        <taxon>Eukaryota</taxon>
        <taxon>Viridiplantae</taxon>
        <taxon>Streptophyta</taxon>
        <taxon>Embryophyta</taxon>
        <taxon>Tracheophyta</taxon>
        <taxon>Spermatophyta</taxon>
        <taxon>Magnoliopsida</taxon>
        <taxon>eudicotyledons</taxon>
        <taxon>Gunneridae</taxon>
        <taxon>Pentapetalae</taxon>
        <taxon>rosids</taxon>
        <taxon>malvids</taxon>
        <taxon>Brassicales</taxon>
        <taxon>Brassicaceae</taxon>
        <taxon>Camelineae</taxon>
        <taxon>Arabidopsis</taxon>
    </lineage>
</organism>
<gene>
    <name evidence="2" type="ORF">ISN44_As11g030530</name>
</gene>
<feature type="transmembrane region" description="Helical" evidence="1">
    <location>
        <begin position="133"/>
        <end position="149"/>
    </location>
</feature>
<dbReference type="Proteomes" id="UP000694251">
    <property type="component" value="Chromosome 11"/>
</dbReference>
<evidence type="ECO:0000313" key="3">
    <source>
        <dbReference type="Proteomes" id="UP000694251"/>
    </source>
</evidence>
<evidence type="ECO:0000256" key="1">
    <source>
        <dbReference type="SAM" id="Phobius"/>
    </source>
</evidence>
<comment type="caution">
    <text evidence="2">The sequence shown here is derived from an EMBL/GenBank/DDBJ whole genome shotgun (WGS) entry which is preliminary data.</text>
</comment>
<reference evidence="2 3" key="1">
    <citation type="submission" date="2020-12" db="EMBL/GenBank/DDBJ databases">
        <title>Concerted genomic and epigenomic changes stabilize Arabidopsis allopolyploids.</title>
        <authorList>
            <person name="Chen Z."/>
        </authorList>
    </citation>
    <scope>NUCLEOTIDE SEQUENCE [LARGE SCALE GENOMIC DNA]</scope>
    <source>
        <strain evidence="2">As9502</strain>
        <tissue evidence="2">Leaf</tissue>
    </source>
</reference>
<sequence>MQQTRSWCVKDTFRNISGYLTLVTIKRSCDVGKESLTSRVVDSNHIEVAKRRGQVLSTRGRRRIRDSLHDGGAWTPKTLEGFDPTIRCVSSVTFGRSDLAVVVVFSRWANDKDTVPLRGLIGKGLTRFDGDALFVRILIAVVVAPLWEVQEKEVIYTSRVLEIQRLKWFGSVMSLCKGSFSAFTVVIILFWWSCEVNPSVLGSIWCGVWLISYFWWWDISHGSLDFIRLYFLYWKFEGFINGFNLASGYLKVEDLIWVKEETEMETGADRYLLRFRLYLGFEFLEMRFGGIHVLDWDVLLSEFEIVSVAVWFWAADQKYFRLKTIEERWSSHGVLKDLKSFQVDELYGDGNEEVDSRVLNSTMRKLLKLRPKTPKFLNINIGNGDSTFFWWDPWTPFGSLYHYLGSEGPTRLGIFLFLTVAEVRNENGWSLPNARTERQVLLLAFISTISITEANDTPIWKIDGITYKSLQRMCGTRSWLLNQKFLGILLCGTKRPSLDMLHPLGCSRSTAILLLTDDTQRLRIPNPPLSWDQIIDWLPMAAYSKHSKLALLQGWQAAIYEIWRERNRRYHDGLTLSPVRVANHVFTTVENKCSAMHQLCFKRGSSILHCWINTG</sequence>
<keyword evidence="3" id="KW-1185">Reference proteome</keyword>
<dbReference type="AlphaFoldDB" id="A0A8T1ZFU8"/>
<name>A0A8T1ZFU8_ARASU</name>
<accession>A0A8T1ZFU8</accession>
<proteinExistence type="predicted"/>
<keyword evidence="1" id="KW-1133">Transmembrane helix</keyword>
<protein>
    <submittedName>
        <fullName evidence="2">Uncharacterized protein</fullName>
    </submittedName>
</protein>